<comment type="caution">
    <text evidence="8">The sequence shown here is derived from an EMBL/GenBank/DDBJ whole genome shotgun (WGS) entry which is preliminary data.</text>
</comment>
<dbReference type="EMBL" id="JADKPN010000010">
    <property type="protein sequence ID" value="MBF4764563.1"/>
    <property type="molecule type" value="Genomic_DNA"/>
</dbReference>
<evidence type="ECO:0000256" key="1">
    <source>
        <dbReference type="ARBA" id="ARBA00005854"/>
    </source>
</evidence>
<evidence type="ECO:0000313" key="9">
    <source>
        <dbReference type="Proteomes" id="UP000640489"/>
    </source>
</evidence>
<sequence>MPGTLLRSRCVHRSPADTTQERGRGRPSGSRRSCPELPGPTSQDVRFCACGPDGPPGGLRSLSRGRSWRRRGLAGGQEPRQYLATHIRRGTARLTPSCGWDDDRVTDGPVRVAVLDDYQGVAPELADWASLDAEVEFHREHLAGDALVDALAGVEVVVTMRERAAFPREVLDRLRDVRLIVSTGAANAAIDVAAAGECGIALAYGTSGPSRATTELTWGLILAAQRHLAVEDHGMREGAWQTTVGIELDGTRLGLVGLGRLGSAMVPFARAFGMDVVAWSANLTPEDAAERGATYLPLDELLATSDVVSIHLKLGDRSRGLLGAAELARMKPGALLVNTSRGPIVDEAALVEAVREGRIRAALDVYDEEPLPGGSPLRSLSGATLTPHLGYVTREQLRRFHEESVGLVRAYLKT</sequence>
<dbReference type="PANTHER" id="PTHR42789">
    <property type="entry name" value="D-ISOMER SPECIFIC 2-HYDROXYACID DEHYDROGENASE FAMILY PROTEIN (AFU_ORTHOLOGUE AFUA_6G10090)"/>
    <property type="match status" value="1"/>
</dbReference>
<dbReference type="Pfam" id="PF02826">
    <property type="entry name" value="2-Hacid_dh_C"/>
    <property type="match status" value="1"/>
</dbReference>
<dbReference type="InterPro" id="IPR006140">
    <property type="entry name" value="D-isomer_DH_NAD-bd"/>
</dbReference>
<evidence type="ECO:0000259" key="7">
    <source>
        <dbReference type="Pfam" id="PF02826"/>
    </source>
</evidence>
<dbReference type="GO" id="GO:0051287">
    <property type="term" value="F:NAD binding"/>
    <property type="evidence" value="ECO:0007669"/>
    <property type="project" value="InterPro"/>
</dbReference>
<dbReference type="Gene3D" id="3.40.50.720">
    <property type="entry name" value="NAD(P)-binding Rossmann-like Domain"/>
    <property type="match status" value="2"/>
</dbReference>
<evidence type="ECO:0000256" key="2">
    <source>
        <dbReference type="ARBA" id="ARBA00023002"/>
    </source>
</evidence>
<dbReference type="SUPFAM" id="SSF51735">
    <property type="entry name" value="NAD(P)-binding Rossmann-fold domains"/>
    <property type="match status" value="1"/>
</dbReference>
<evidence type="ECO:0000256" key="4">
    <source>
        <dbReference type="RuleBase" id="RU003719"/>
    </source>
</evidence>
<dbReference type="InterPro" id="IPR006139">
    <property type="entry name" value="D-isomer_2_OHA_DH_cat_dom"/>
</dbReference>
<dbReference type="GO" id="GO:0016616">
    <property type="term" value="F:oxidoreductase activity, acting on the CH-OH group of donors, NAD or NADP as acceptor"/>
    <property type="evidence" value="ECO:0007669"/>
    <property type="project" value="InterPro"/>
</dbReference>
<evidence type="ECO:0000259" key="6">
    <source>
        <dbReference type="Pfam" id="PF00389"/>
    </source>
</evidence>
<dbReference type="Pfam" id="PF00389">
    <property type="entry name" value="2-Hacid_dh"/>
    <property type="match status" value="1"/>
</dbReference>
<dbReference type="CDD" id="cd12169">
    <property type="entry name" value="PGDH_like_1"/>
    <property type="match status" value="1"/>
</dbReference>
<dbReference type="PROSITE" id="PS00671">
    <property type="entry name" value="D_2_HYDROXYACID_DH_3"/>
    <property type="match status" value="1"/>
</dbReference>
<comment type="similarity">
    <text evidence="1 4">Belongs to the D-isomer specific 2-hydroxyacid dehydrogenase family.</text>
</comment>
<feature type="region of interest" description="Disordered" evidence="5">
    <location>
        <begin position="1"/>
        <end position="45"/>
    </location>
</feature>
<accession>A0A930YF92</accession>
<name>A0A930YF92_9ACTN</name>
<dbReference type="Proteomes" id="UP000640489">
    <property type="component" value="Unassembled WGS sequence"/>
</dbReference>
<keyword evidence="9" id="KW-1185">Reference proteome</keyword>
<reference evidence="8" key="1">
    <citation type="submission" date="2020-11" db="EMBL/GenBank/DDBJ databases">
        <title>Nocardioides sp. nov., isolated from Soil of Cynanchum wilfordii Hemsley rhizosphere.</title>
        <authorList>
            <person name="Lee J.-S."/>
            <person name="Suh M.K."/>
            <person name="Kim J.-S."/>
        </authorList>
    </citation>
    <scope>NUCLEOTIDE SEQUENCE</scope>
    <source>
        <strain evidence="8">KCTC 19275</strain>
    </source>
</reference>
<dbReference type="SUPFAM" id="SSF52283">
    <property type="entry name" value="Formate/glycerate dehydrogenase catalytic domain-like"/>
    <property type="match status" value="1"/>
</dbReference>
<evidence type="ECO:0000313" key="8">
    <source>
        <dbReference type="EMBL" id="MBF4764563.1"/>
    </source>
</evidence>
<protein>
    <submittedName>
        <fullName evidence="8">D-2-hydroxyacid dehydrogenase family protein</fullName>
    </submittedName>
</protein>
<evidence type="ECO:0000256" key="5">
    <source>
        <dbReference type="SAM" id="MobiDB-lite"/>
    </source>
</evidence>
<feature type="domain" description="D-isomer specific 2-hydroxyacid dehydrogenase catalytic" evidence="6">
    <location>
        <begin position="127"/>
        <end position="413"/>
    </location>
</feature>
<keyword evidence="3" id="KW-0520">NAD</keyword>
<dbReference type="InterPro" id="IPR036291">
    <property type="entry name" value="NAD(P)-bd_dom_sf"/>
</dbReference>
<dbReference type="InterPro" id="IPR050857">
    <property type="entry name" value="D-2-hydroxyacid_DH"/>
</dbReference>
<keyword evidence="2 4" id="KW-0560">Oxidoreductase</keyword>
<dbReference type="AlphaFoldDB" id="A0A930YF92"/>
<organism evidence="8 9">
    <name type="scientific">Nocardioides islandensis</name>
    <dbReference type="NCBI Taxonomy" id="433663"/>
    <lineage>
        <taxon>Bacteria</taxon>
        <taxon>Bacillati</taxon>
        <taxon>Actinomycetota</taxon>
        <taxon>Actinomycetes</taxon>
        <taxon>Propionibacteriales</taxon>
        <taxon>Nocardioidaceae</taxon>
        <taxon>Nocardioides</taxon>
    </lineage>
</organism>
<dbReference type="PANTHER" id="PTHR42789:SF1">
    <property type="entry name" value="D-ISOMER SPECIFIC 2-HYDROXYACID DEHYDROGENASE FAMILY PROTEIN (AFU_ORTHOLOGUE AFUA_6G10090)"/>
    <property type="match status" value="1"/>
</dbReference>
<gene>
    <name evidence="8" type="ORF">ISU07_15625</name>
</gene>
<dbReference type="InterPro" id="IPR029753">
    <property type="entry name" value="D-isomer_DH_CS"/>
</dbReference>
<feature type="domain" description="D-isomer specific 2-hydroxyacid dehydrogenase NAD-binding" evidence="7">
    <location>
        <begin position="219"/>
        <end position="390"/>
    </location>
</feature>
<proteinExistence type="inferred from homology"/>
<evidence type="ECO:0000256" key="3">
    <source>
        <dbReference type="ARBA" id="ARBA00023027"/>
    </source>
</evidence>